<dbReference type="InterPro" id="IPR052513">
    <property type="entry name" value="Thioester_dehydratase-like"/>
</dbReference>
<feature type="domain" description="ChsH2 C-terminal OB-fold" evidence="1">
    <location>
        <begin position="58"/>
        <end position="121"/>
    </location>
</feature>
<protein>
    <submittedName>
        <fullName evidence="2">OB-fold domain-containing protein</fullName>
    </submittedName>
</protein>
<evidence type="ECO:0000313" key="3">
    <source>
        <dbReference type="Proteomes" id="UP001139353"/>
    </source>
</evidence>
<evidence type="ECO:0000259" key="1">
    <source>
        <dbReference type="Pfam" id="PF01796"/>
    </source>
</evidence>
<sequence>MNTAAIEGGPKPATSYTVIPPAGEPFLTASRCRHCGATFLGVRDHCGRCTTRDAMEPVRLSGNGRLYNYTIVYRSYPGIRVPFVSAIVDLDCGGTVKGNLIDIEADPANLRFDMPVRMVFRGAELANSEGAGYLAHFFVPA</sequence>
<comment type="caution">
    <text evidence="2">The sequence shown here is derived from an EMBL/GenBank/DDBJ whole genome shotgun (WGS) entry which is preliminary data.</text>
</comment>
<keyword evidence="3" id="KW-1185">Reference proteome</keyword>
<reference evidence="2" key="1">
    <citation type="submission" date="2021-11" db="EMBL/GenBank/DDBJ databases">
        <title>BS-T2-15 a new species belonging to the Comamonadaceae family isolated from the soil of a French oak forest.</title>
        <authorList>
            <person name="Mieszkin S."/>
            <person name="Alain K."/>
        </authorList>
    </citation>
    <scope>NUCLEOTIDE SEQUENCE</scope>
    <source>
        <strain evidence="2">BS-T2-15</strain>
    </source>
</reference>
<dbReference type="PANTHER" id="PTHR34075:SF5">
    <property type="entry name" value="BLR3430 PROTEIN"/>
    <property type="match status" value="1"/>
</dbReference>
<proteinExistence type="predicted"/>
<dbReference type="InterPro" id="IPR002878">
    <property type="entry name" value="ChsH2_C"/>
</dbReference>
<dbReference type="RefSeq" id="WP_275681683.1">
    <property type="nucleotide sequence ID" value="NZ_JAJLJH010000001.1"/>
</dbReference>
<dbReference type="SUPFAM" id="SSF50249">
    <property type="entry name" value="Nucleic acid-binding proteins"/>
    <property type="match status" value="1"/>
</dbReference>
<dbReference type="InterPro" id="IPR012340">
    <property type="entry name" value="NA-bd_OB-fold"/>
</dbReference>
<dbReference type="Pfam" id="PF01796">
    <property type="entry name" value="OB_ChsH2_C"/>
    <property type="match status" value="1"/>
</dbReference>
<dbReference type="EMBL" id="JAJLJH010000001">
    <property type="protein sequence ID" value="MCK9685688.1"/>
    <property type="molecule type" value="Genomic_DNA"/>
</dbReference>
<accession>A0A9X1YGM5</accession>
<dbReference type="PANTHER" id="PTHR34075">
    <property type="entry name" value="BLR3430 PROTEIN"/>
    <property type="match status" value="1"/>
</dbReference>
<dbReference type="Proteomes" id="UP001139353">
    <property type="component" value="Unassembled WGS sequence"/>
</dbReference>
<dbReference type="AlphaFoldDB" id="A0A9X1YGM5"/>
<organism evidence="2 3">
    <name type="scientific">Scleromatobacter humisilvae</name>
    <dbReference type="NCBI Taxonomy" id="2897159"/>
    <lineage>
        <taxon>Bacteria</taxon>
        <taxon>Pseudomonadati</taxon>
        <taxon>Pseudomonadota</taxon>
        <taxon>Betaproteobacteria</taxon>
        <taxon>Burkholderiales</taxon>
        <taxon>Sphaerotilaceae</taxon>
        <taxon>Scleromatobacter</taxon>
    </lineage>
</organism>
<name>A0A9X1YGM5_9BURK</name>
<evidence type="ECO:0000313" key="2">
    <source>
        <dbReference type="EMBL" id="MCK9685688.1"/>
    </source>
</evidence>
<gene>
    <name evidence="2" type="ORF">LPC04_08195</name>
</gene>